<keyword evidence="2" id="KW-0472">Membrane</keyword>
<dbReference type="Gene3D" id="3.30.9.10">
    <property type="entry name" value="D-Amino Acid Oxidase, subunit A, domain 2"/>
    <property type="match status" value="1"/>
</dbReference>
<evidence type="ECO:0000313" key="5">
    <source>
        <dbReference type="Proteomes" id="UP000198844"/>
    </source>
</evidence>
<dbReference type="Gene3D" id="3.50.50.60">
    <property type="entry name" value="FAD/NAD(P)-binding domain"/>
    <property type="match status" value="2"/>
</dbReference>
<proteinExistence type="predicted"/>
<gene>
    <name evidence="4" type="ORF">SAMN05192563_1001487</name>
</gene>
<dbReference type="Proteomes" id="UP000198844">
    <property type="component" value="Unassembled WGS sequence"/>
</dbReference>
<protein>
    <submittedName>
        <fullName evidence="4">D-amino-acid dehydrogenase</fullName>
    </submittedName>
</protein>
<dbReference type="EMBL" id="FPBH01000001">
    <property type="protein sequence ID" value="SFT49610.1"/>
    <property type="molecule type" value="Genomic_DNA"/>
</dbReference>
<dbReference type="SUPFAM" id="SSF51905">
    <property type="entry name" value="FAD/NAD(P)-binding domain"/>
    <property type="match status" value="1"/>
</dbReference>
<dbReference type="AlphaFoldDB" id="A0A1I6YGW1"/>
<dbReference type="RefSeq" id="WP_093632707.1">
    <property type="nucleotide sequence ID" value="NZ_FPBH01000001.1"/>
</dbReference>
<organism evidence="4 5">
    <name type="scientific">Paraburkholderia aspalathi</name>
    <dbReference type="NCBI Taxonomy" id="1324617"/>
    <lineage>
        <taxon>Bacteria</taxon>
        <taxon>Pseudomonadati</taxon>
        <taxon>Pseudomonadota</taxon>
        <taxon>Betaproteobacteria</taxon>
        <taxon>Burkholderiales</taxon>
        <taxon>Burkholderiaceae</taxon>
        <taxon>Paraburkholderia</taxon>
    </lineage>
</organism>
<dbReference type="GO" id="GO:0005737">
    <property type="term" value="C:cytoplasm"/>
    <property type="evidence" value="ECO:0007669"/>
    <property type="project" value="TreeGrafter"/>
</dbReference>
<dbReference type="OrthoDB" id="18526at2"/>
<keyword evidence="2" id="KW-0812">Transmembrane</keyword>
<accession>A0A1I6YGW1</accession>
<dbReference type="PANTHER" id="PTHR13847">
    <property type="entry name" value="SARCOSINE DEHYDROGENASE-RELATED"/>
    <property type="match status" value="1"/>
</dbReference>
<evidence type="ECO:0000256" key="1">
    <source>
        <dbReference type="ARBA" id="ARBA00023002"/>
    </source>
</evidence>
<keyword evidence="1" id="KW-0560">Oxidoreductase</keyword>
<feature type="transmembrane region" description="Helical" evidence="2">
    <location>
        <begin position="16"/>
        <end position="37"/>
    </location>
</feature>
<dbReference type="GO" id="GO:0016491">
    <property type="term" value="F:oxidoreductase activity"/>
    <property type="evidence" value="ECO:0007669"/>
    <property type="project" value="UniProtKB-KW"/>
</dbReference>
<evidence type="ECO:0000256" key="2">
    <source>
        <dbReference type="SAM" id="Phobius"/>
    </source>
</evidence>
<dbReference type="SUPFAM" id="SSF54373">
    <property type="entry name" value="FAD-linked reductases, C-terminal domain"/>
    <property type="match status" value="1"/>
</dbReference>
<dbReference type="Pfam" id="PF01266">
    <property type="entry name" value="DAO"/>
    <property type="match status" value="1"/>
</dbReference>
<dbReference type="InterPro" id="IPR006076">
    <property type="entry name" value="FAD-dep_OxRdtase"/>
</dbReference>
<evidence type="ECO:0000313" key="4">
    <source>
        <dbReference type="EMBL" id="SFT49610.1"/>
    </source>
</evidence>
<keyword evidence="2" id="KW-1133">Transmembrane helix</keyword>
<sequence>MSVVNDSLPAKAIDQGLVGTIAVIGGGVVGVCCALYLQRSGYKVTLFDPAKAGESTGKWSCGQLAVGEVMPLSKPGILKKIPGWLMDQEGPLALRPLALPQMLPWMIRFLLCGRQSRLVEISRDLASLTRRVLEDYRPLLDACSSEALLTQRPVMQVFDSAKGLEQDLHQADLPRSLGFAFEKLSAGEIGELEPTLAGKFSHGILLSDWRFVTDTERFIVALTESFVSLGGRRLQAGANRINEENGRATGVQLSNGESVAADHVVVAAGVGSRKFFPQLDVNIPLEGVAGYQVLLKDPGIALRHSVIYADGGFCLAPMTRGLQVGGTIEFAQRSAAPNFHRAQIILDKTKRIFPELQTQEQELGVGYRPLLPDTKPVIDRTRKLPNVILATGHGQLGLTLAATTGRLVTDLVSGTTPPVDLAPFSAYRF</sequence>
<feature type="domain" description="FAD dependent oxidoreductase" evidence="3">
    <location>
        <begin position="21"/>
        <end position="411"/>
    </location>
</feature>
<dbReference type="PANTHER" id="PTHR13847:SF289">
    <property type="entry name" value="GLYCINE OXIDASE"/>
    <property type="match status" value="1"/>
</dbReference>
<name>A0A1I6YGW1_9BURK</name>
<reference evidence="4 5" key="1">
    <citation type="submission" date="2016-10" db="EMBL/GenBank/DDBJ databases">
        <authorList>
            <person name="de Groot N.N."/>
        </authorList>
    </citation>
    <scope>NUCLEOTIDE SEQUENCE [LARGE SCALE GENOMIC DNA]</scope>
    <source>
        <strain evidence="4 5">LMG 27731</strain>
    </source>
</reference>
<evidence type="ECO:0000259" key="3">
    <source>
        <dbReference type="Pfam" id="PF01266"/>
    </source>
</evidence>
<dbReference type="InterPro" id="IPR036188">
    <property type="entry name" value="FAD/NAD-bd_sf"/>
</dbReference>